<accession>A0ABR8RAM3</accession>
<evidence type="ECO:0000313" key="2">
    <source>
        <dbReference type="Proteomes" id="UP000640786"/>
    </source>
</evidence>
<name>A0ABR8RAM3_9BACI</name>
<evidence type="ECO:0008006" key="3">
    <source>
        <dbReference type="Google" id="ProtNLM"/>
    </source>
</evidence>
<comment type="caution">
    <text evidence="1">The sequence shown here is derived from an EMBL/GenBank/DDBJ whole genome shotgun (WGS) entry which is preliminary data.</text>
</comment>
<gene>
    <name evidence="1" type="ORF">H9650_11280</name>
</gene>
<sequence>MKKFIATYYLEKDLVQSRNIEAESAEIALDEALPHGDSIIQYKENNVLYRISSENIQMISVKERSSASVKTVRRGRY</sequence>
<proteinExistence type="predicted"/>
<keyword evidence="2" id="KW-1185">Reference proteome</keyword>
<reference evidence="1 2" key="1">
    <citation type="submission" date="2020-08" db="EMBL/GenBank/DDBJ databases">
        <title>A Genomic Blueprint of the Chicken Gut Microbiome.</title>
        <authorList>
            <person name="Gilroy R."/>
            <person name="Ravi A."/>
            <person name="Getino M."/>
            <person name="Pursley I."/>
            <person name="Horton D.L."/>
            <person name="Alikhan N.-F."/>
            <person name="Baker D."/>
            <person name="Gharbi K."/>
            <person name="Hall N."/>
            <person name="Watson M."/>
            <person name="Adriaenssens E.M."/>
            <person name="Foster-Nyarko E."/>
            <person name="Jarju S."/>
            <person name="Secka A."/>
            <person name="Antonio M."/>
            <person name="Oren A."/>
            <person name="Chaudhuri R."/>
            <person name="La Ragione R.M."/>
            <person name="Hildebrand F."/>
            <person name="Pallen M.J."/>
        </authorList>
    </citation>
    <scope>NUCLEOTIDE SEQUENCE [LARGE SCALE GENOMIC DNA]</scope>
    <source>
        <strain evidence="1 2">Sa2BUA9</strain>
    </source>
</reference>
<protein>
    <recommendedName>
        <fullName evidence="3">DUF4258 domain-containing protein</fullName>
    </recommendedName>
</protein>
<evidence type="ECO:0000313" key="1">
    <source>
        <dbReference type="EMBL" id="MBD7944697.1"/>
    </source>
</evidence>
<dbReference type="Proteomes" id="UP000640786">
    <property type="component" value="Unassembled WGS sequence"/>
</dbReference>
<organism evidence="1 2">
    <name type="scientific">Psychrobacillus faecigallinarum</name>
    <dbReference type="NCBI Taxonomy" id="2762235"/>
    <lineage>
        <taxon>Bacteria</taxon>
        <taxon>Bacillati</taxon>
        <taxon>Bacillota</taxon>
        <taxon>Bacilli</taxon>
        <taxon>Bacillales</taxon>
        <taxon>Bacillaceae</taxon>
        <taxon>Psychrobacillus</taxon>
    </lineage>
</organism>
<dbReference type="EMBL" id="JACSQO010000005">
    <property type="protein sequence ID" value="MBD7944697.1"/>
    <property type="molecule type" value="Genomic_DNA"/>
</dbReference>
<dbReference type="RefSeq" id="WP_191697232.1">
    <property type="nucleotide sequence ID" value="NZ_JACSQO010000005.1"/>
</dbReference>